<dbReference type="SUPFAM" id="SSF53300">
    <property type="entry name" value="vWA-like"/>
    <property type="match status" value="1"/>
</dbReference>
<evidence type="ECO:0000259" key="2">
    <source>
        <dbReference type="PROSITE" id="PS50234"/>
    </source>
</evidence>
<dbReference type="InParanoid" id="A0A674J2X6"/>
<feature type="domain" description="VWFA" evidence="2">
    <location>
        <begin position="350"/>
        <end position="523"/>
    </location>
</feature>
<name>A0A674J2X6_9SAUR</name>
<feature type="compositionally biased region" description="Low complexity" evidence="1">
    <location>
        <begin position="681"/>
        <end position="695"/>
    </location>
</feature>
<dbReference type="Pfam" id="PF13757">
    <property type="entry name" value="VIT_2"/>
    <property type="match status" value="1"/>
</dbReference>
<reference evidence="4" key="1">
    <citation type="submission" date="2025-08" db="UniProtKB">
        <authorList>
            <consortium name="Ensembl"/>
        </authorList>
    </citation>
    <scope>IDENTIFICATION</scope>
</reference>
<reference evidence="4" key="2">
    <citation type="submission" date="2025-09" db="UniProtKB">
        <authorList>
            <consortium name="Ensembl"/>
        </authorList>
    </citation>
    <scope>IDENTIFICATION</scope>
</reference>
<dbReference type="InterPro" id="IPR036465">
    <property type="entry name" value="vWFA_dom_sf"/>
</dbReference>
<feature type="domain" description="VIT" evidence="3">
    <location>
        <begin position="1"/>
        <end position="135"/>
    </location>
</feature>
<dbReference type="PROSITE" id="PS51468">
    <property type="entry name" value="VIT"/>
    <property type="match status" value="1"/>
</dbReference>
<protein>
    <submittedName>
        <fullName evidence="4">von Willebrand factor A domain containing 5B2</fullName>
    </submittedName>
</protein>
<dbReference type="InterPro" id="IPR052627">
    <property type="entry name" value="VWA_domain-containing"/>
</dbReference>
<dbReference type="PROSITE" id="PS50234">
    <property type="entry name" value="VWFA"/>
    <property type="match status" value="1"/>
</dbReference>
<dbReference type="GeneTree" id="ENSGT00940000157096"/>
<dbReference type="Pfam" id="PF13768">
    <property type="entry name" value="VWA_3"/>
    <property type="match status" value="1"/>
</dbReference>
<evidence type="ECO:0000259" key="3">
    <source>
        <dbReference type="PROSITE" id="PS51468"/>
    </source>
</evidence>
<dbReference type="InterPro" id="IPR013694">
    <property type="entry name" value="VIT"/>
</dbReference>
<gene>
    <name evidence="4" type="primary">VWA5B2</name>
</gene>
<feature type="region of interest" description="Disordered" evidence="1">
    <location>
        <begin position="680"/>
        <end position="701"/>
    </location>
</feature>
<evidence type="ECO:0000256" key="1">
    <source>
        <dbReference type="SAM" id="MobiDB-lite"/>
    </source>
</evidence>
<evidence type="ECO:0000313" key="5">
    <source>
        <dbReference type="Proteomes" id="UP000472274"/>
    </source>
</evidence>
<dbReference type="AlphaFoldDB" id="A0A674J2X6"/>
<dbReference type="PANTHER" id="PTHR46299">
    <property type="entry name" value="VON WILLEBRAND FACTOR A DOMAIN-CONTAINING PROTEIN 5B2-RELATED"/>
    <property type="match status" value="1"/>
</dbReference>
<dbReference type="PANTHER" id="PTHR46299:SF2">
    <property type="entry name" value="VON WILLEBRAND FACTOR A DOMAIN-CONTAINING PROTEIN 5B2"/>
    <property type="match status" value="1"/>
</dbReference>
<dbReference type="Proteomes" id="UP000472274">
    <property type="component" value="Unplaced"/>
</dbReference>
<organism evidence="4 5">
    <name type="scientific">Terrapene triunguis</name>
    <name type="common">Three-toed box turtle</name>
    <dbReference type="NCBI Taxonomy" id="2587831"/>
    <lineage>
        <taxon>Eukaryota</taxon>
        <taxon>Metazoa</taxon>
        <taxon>Chordata</taxon>
        <taxon>Craniata</taxon>
        <taxon>Vertebrata</taxon>
        <taxon>Euteleostomi</taxon>
        <taxon>Archelosauria</taxon>
        <taxon>Testudinata</taxon>
        <taxon>Testudines</taxon>
        <taxon>Cryptodira</taxon>
        <taxon>Durocryptodira</taxon>
        <taxon>Testudinoidea</taxon>
        <taxon>Emydidae</taxon>
        <taxon>Terrapene</taxon>
    </lineage>
</organism>
<dbReference type="InterPro" id="IPR002035">
    <property type="entry name" value="VWF_A"/>
</dbReference>
<sequence length="1250" mass="135687">MPGLYSLATWTALPLKSSCVKACANGYSLGVTAHLTYINSGEDPVEGVFIYPLEESEVVAGFEAMTGSRSITFQIQNRHRAEDCCVDCSPSLGQPLLCANGHLILDEDLERSTFILSTGPIGPSEILTVVFSSSQELSTLPDGALHITFPSILTPLVVAIPESASEPGGLCDDSPTSCFGASGLRSEQSFIVPPESTDVFRGQAYNPFPYEFSFELLVKGPCLLAGLESPSHALRADANPYANSASTICVTLAEGHQCDRSLEIILYPCEPHCPHLVIEAGAMTYQEYEAHIRSRRDYVRIAKKDSDGERQVAFVQKRFHKDIFHNPVLMLNFCPEVGSVPTDLQTVTREILFLIDQSGKRILVSLARRDFIALLVAVKSLPSGTLLNIAGFGSHIKPLFPASKPCTNVSVVLACEHIQKLRANMHGTNLLAALTWILGQPLHRGYPRQLFIFADANVSNAGKIIELIRRQASTVRCFSFGLGSGACRRLLRGLAKVSKGRAEFLSPEERLQPKLIKSLKKAIEPAVSDITIDWYVPDTMEALLSPNEIAALYPGDRLISYCTLYNIASFRDKKTGRERVCRSLSRGSVGSAFQSQDEAFSPDVAHPYPAGESQDISQALQEISREISLEFSAGGVEESEKSEWSSVDPVSDIWKRIYQASYIQEQYVLTHCSISTDRSQGLLSHGSTSSESTGSRDIAPESGSLACTLEANSQQGQKSVSLCDSSTKSAPLPQAGLTAGTKACVALSSEELARRKKALARAALSGRSFSSPHGELDAHRLRRALEKVSQKRNQSLEGKLDEIGPELQRLRRSLADSSNLLSPSHLDWDMLVEPPYLFSASPAAERGECEGGACLPLRCQVVIHALSAGKPISWEVTATLEPLLQARDGELPQESCKAWDKVLHHLTASSVIRDHENVAQREAELEHTSPCDSLSGFSRRLRLKAIQSSKACNTPSIYTCLVPVDSSTQEVLPRALEVRNAGTAPRLALSSPLVPQLTSRDPWDSVCTCGSACELMSTALPMPAASRPCCSLVSSPGRFSLSRIRGHGLALRPQCLTPANELSKDSAIHDYLPLVRLQQALGTFQLTESFSEVVQIPLDRLRRASPYASHRASLSPGSCTSPWALVAKGSPDGGPKQVASQPSPEGVEPADSGRGSETDEVGLEADEGDLESASWATAVALAWLEHRCAGFFVEWELLAAKADAWLRAQQLPEGVDVGSLKGAARHLFLLLRHWDENIKLNMLCYNPSNM</sequence>
<accession>A0A674J2X6</accession>
<dbReference type="Gene3D" id="3.40.50.410">
    <property type="entry name" value="von Willebrand factor, type A domain"/>
    <property type="match status" value="1"/>
</dbReference>
<proteinExistence type="predicted"/>
<keyword evidence="5" id="KW-1185">Reference proteome</keyword>
<feature type="region of interest" description="Disordered" evidence="1">
    <location>
        <begin position="1124"/>
        <end position="1160"/>
    </location>
</feature>
<evidence type="ECO:0000313" key="4">
    <source>
        <dbReference type="Ensembl" id="ENSTMTP00000016171.1"/>
    </source>
</evidence>
<dbReference type="Ensembl" id="ENSTMTT00000016742.1">
    <property type="protein sequence ID" value="ENSTMTP00000016171.1"/>
    <property type="gene ID" value="ENSTMTG00000011471.1"/>
</dbReference>